<dbReference type="PANTHER" id="PTHR23028:SF131">
    <property type="entry name" value="BLR2367 PROTEIN"/>
    <property type="match status" value="1"/>
</dbReference>
<dbReference type="Proteomes" id="UP000642125">
    <property type="component" value="Unassembled WGS sequence"/>
</dbReference>
<evidence type="ECO:0000313" key="3">
    <source>
        <dbReference type="EMBL" id="GIG36959.1"/>
    </source>
</evidence>
<name>A0A919P9N0_9CELL</name>
<reference evidence="3" key="1">
    <citation type="submission" date="2021-01" db="EMBL/GenBank/DDBJ databases">
        <title>Whole genome shotgun sequence of Cellulomonas pakistanensis NBRC 110800.</title>
        <authorList>
            <person name="Komaki H."/>
            <person name="Tamura T."/>
        </authorList>
    </citation>
    <scope>NUCLEOTIDE SEQUENCE</scope>
    <source>
        <strain evidence="3">NBRC 110800</strain>
    </source>
</reference>
<keyword evidence="4" id="KW-1185">Reference proteome</keyword>
<comment type="caution">
    <text evidence="3">The sequence shown here is derived from an EMBL/GenBank/DDBJ whole genome shotgun (WGS) entry which is preliminary data.</text>
</comment>
<organism evidence="3 4">
    <name type="scientific">Cellulomonas pakistanensis</name>
    <dbReference type="NCBI Taxonomy" id="992287"/>
    <lineage>
        <taxon>Bacteria</taxon>
        <taxon>Bacillati</taxon>
        <taxon>Actinomycetota</taxon>
        <taxon>Actinomycetes</taxon>
        <taxon>Micrococcales</taxon>
        <taxon>Cellulomonadaceae</taxon>
        <taxon>Cellulomonas</taxon>
    </lineage>
</organism>
<sequence length="398" mass="41334">MTVPTTTGSRAPAPAPGAAGGGRLPALDGLRGVAALVVLVHHSLLLTPALMAAHGDPSAPRSALVQAVSATPLHLLWDGEVAVQVFFVLSGFVLTVAATREGHRWGAYYPQRLLRLYVPVWAAVVLAVALRLAVPTGDTAGLSPWLTYHGDLGRAGVLGDLLLLVGPAGSTMTALWSLRWEVLFSLLLPVFVLAATRLRHWAPLVLGALAATAWLGAVAGPVEAPYALGALYQLPLFALGCVLAVGRDRVGAVAARWGAPAWAAVLLAAVLLTTSYWLLDLGGLRADLPGGVVALTRVLQAAGAGLLVAAALGPLGRPLRHPAVRWLGSRSFSLYLVHEPVVVAVGYLTGWTTPAVLLLTVPASLLLAEGFFRAVERPSHRLARAVGARLSRRGAPVG</sequence>
<accession>A0A919P9N0</accession>
<dbReference type="EMBL" id="BONO01000017">
    <property type="protein sequence ID" value="GIG36959.1"/>
    <property type="molecule type" value="Genomic_DNA"/>
</dbReference>
<keyword evidence="1" id="KW-1133">Transmembrane helix</keyword>
<dbReference type="PANTHER" id="PTHR23028">
    <property type="entry name" value="ACETYLTRANSFERASE"/>
    <property type="match status" value="1"/>
</dbReference>
<feature type="transmembrane region" description="Helical" evidence="1">
    <location>
        <begin position="113"/>
        <end position="134"/>
    </location>
</feature>
<keyword evidence="1" id="KW-0472">Membrane</keyword>
<feature type="domain" description="Acyltransferase 3" evidence="2">
    <location>
        <begin position="25"/>
        <end position="367"/>
    </location>
</feature>
<dbReference type="InterPro" id="IPR050879">
    <property type="entry name" value="Acyltransferase_3"/>
</dbReference>
<dbReference type="GO" id="GO:0016747">
    <property type="term" value="F:acyltransferase activity, transferring groups other than amino-acyl groups"/>
    <property type="evidence" value="ECO:0007669"/>
    <property type="project" value="InterPro"/>
</dbReference>
<feature type="transmembrane region" description="Helical" evidence="1">
    <location>
        <begin position="201"/>
        <end position="220"/>
    </location>
</feature>
<dbReference type="AlphaFoldDB" id="A0A919P9N0"/>
<feature type="transmembrane region" description="Helical" evidence="1">
    <location>
        <begin position="174"/>
        <end position="194"/>
    </location>
</feature>
<feature type="transmembrane region" description="Helical" evidence="1">
    <location>
        <begin position="291"/>
        <end position="312"/>
    </location>
</feature>
<dbReference type="Pfam" id="PF01757">
    <property type="entry name" value="Acyl_transf_3"/>
    <property type="match status" value="1"/>
</dbReference>
<evidence type="ECO:0000313" key="4">
    <source>
        <dbReference type="Proteomes" id="UP000642125"/>
    </source>
</evidence>
<dbReference type="RefSeq" id="WP_203668981.1">
    <property type="nucleotide sequence ID" value="NZ_BONO01000017.1"/>
</dbReference>
<feature type="transmembrane region" description="Helical" evidence="1">
    <location>
        <begin position="257"/>
        <end position="279"/>
    </location>
</feature>
<feature type="transmembrane region" description="Helical" evidence="1">
    <location>
        <begin position="33"/>
        <end position="53"/>
    </location>
</feature>
<gene>
    <name evidence="3" type="ORF">Cpa01nite_23400</name>
</gene>
<feature type="transmembrane region" description="Helical" evidence="1">
    <location>
        <begin position="81"/>
        <end position="101"/>
    </location>
</feature>
<dbReference type="GO" id="GO:0000271">
    <property type="term" value="P:polysaccharide biosynthetic process"/>
    <property type="evidence" value="ECO:0007669"/>
    <property type="project" value="TreeGrafter"/>
</dbReference>
<dbReference type="InterPro" id="IPR002656">
    <property type="entry name" value="Acyl_transf_3_dom"/>
</dbReference>
<dbReference type="GO" id="GO:0016020">
    <property type="term" value="C:membrane"/>
    <property type="evidence" value="ECO:0007669"/>
    <property type="project" value="TreeGrafter"/>
</dbReference>
<evidence type="ECO:0000259" key="2">
    <source>
        <dbReference type="Pfam" id="PF01757"/>
    </source>
</evidence>
<proteinExistence type="predicted"/>
<feature type="transmembrane region" description="Helical" evidence="1">
    <location>
        <begin position="226"/>
        <end position="245"/>
    </location>
</feature>
<protein>
    <recommendedName>
        <fullName evidence="2">Acyltransferase 3 domain-containing protein</fullName>
    </recommendedName>
</protein>
<keyword evidence="1" id="KW-0812">Transmembrane</keyword>
<evidence type="ECO:0000256" key="1">
    <source>
        <dbReference type="SAM" id="Phobius"/>
    </source>
</evidence>